<evidence type="ECO:0000313" key="3">
    <source>
        <dbReference type="EMBL" id="QGA66798.1"/>
    </source>
</evidence>
<accession>A0A5Q0TI08</accession>
<dbReference type="Pfam" id="PF08787">
    <property type="entry name" value="Alginate_lyase2"/>
    <property type="match status" value="1"/>
</dbReference>
<dbReference type="EMBL" id="CP045700">
    <property type="protein sequence ID" value="QGA66798.1"/>
    <property type="molecule type" value="Genomic_DNA"/>
</dbReference>
<evidence type="ECO:0000256" key="1">
    <source>
        <dbReference type="SAM" id="SignalP"/>
    </source>
</evidence>
<keyword evidence="4" id="KW-1185">Reference proteome</keyword>
<gene>
    <name evidence="3" type="ORF">GFB47_15535</name>
</gene>
<proteinExistence type="predicted"/>
<dbReference type="RefSeq" id="WP_153448887.1">
    <property type="nucleotide sequence ID" value="NZ_CP045700.1"/>
</dbReference>
<dbReference type="GO" id="GO:0016829">
    <property type="term" value="F:lyase activity"/>
    <property type="evidence" value="ECO:0007669"/>
    <property type="project" value="UniProtKB-KW"/>
</dbReference>
<evidence type="ECO:0000313" key="4">
    <source>
        <dbReference type="Proteomes" id="UP000348942"/>
    </source>
</evidence>
<feature type="chain" id="PRO_5024432600" evidence="1">
    <location>
        <begin position="21"/>
        <end position="354"/>
    </location>
</feature>
<dbReference type="AlphaFoldDB" id="A0A5Q0TI08"/>
<dbReference type="InterPro" id="IPR014895">
    <property type="entry name" value="Alginate_lyase_2"/>
</dbReference>
<organism evidence="3 4">
    <name type="scientific">Vibrio algicola</name>
    <dbReference type="NCBI Taxonomy" id="2662262"/>
    <lineage>
        <taxon>Bacteria</taxon>
        <taxon>Pseudomonadati</taxon>
        <taxon>Pseudomonadota</taxon>
        <taxon>Gammaproteobacteria</taxon>
        <taxon>Vibrionales</taxon>
        <taxon>Vibrionaceae</taxon>
        <taxon>Vibrio</taxon>
    </lineage>
</organism>
<dbReference type="SUPFAM" id="SSF49899">
    <property type="entry name" value="Concanavalin A-like lectins/glucanases"/>
    <property type="match status" value="1"/>
</dbReference>
<feature type="signal peptide" evidence="1">
    <location>
        <begin position="1"/>
        <end position="20"/>
    </location>
</feature>
<protein>
    <submittedName>
        <fullName evidence="3">Polysaccharide lyase family 7 protein</fullName>
    </submittedName>
</protein>
<dbReference type="Gene3D" id="2.60.120.200">
    <property type="match status" value="1"/>
</dbReference>
<reference evidence="3 4" key="1">
    <citation type="submission" date="2019-10" db="EMBL/GenBank/DDBJ databases">
        <title>Vibrio sp. nov., isolated from Coralline algae surface.</title>
        <authorList>
            <person name="Geng Y."/>
            <person name="Zhang X."/>
        </authorList>
    </citation>
    <scope>NUCLEOTIDE SEQUENCE [LARGE SCALE GENOMIC DNA]</scope>
    <source>
        <strain evidence="3 4">SM1977</strain>
    </source>
</reference>
<sequence>MFKKFLYMSVVLGFSANAMAQTQGHLPVPADKFNMMNWKITVPEDRDQNGKIDEIEGVAMFSYSNPDFFYLDDNGDMVFQVQNKAITTSGSSNARSELRQMLRGTDLTVDVKAPANNFAIPAHKNADQYGAIGGKLSATLKVNHVSTHANQPDKFPAYSVVVGQIHANKDPKLIAANTTFGEGNEPLKIFYKKWPGHENGSVFWNYERNLAKKDPNRVDIAYPVWGNTWDNKADPKDAGIALGEEFSYVVNVEGNIMHLTFTSKNHKTVKYNIDLSKNIDANGKVDPKDNPHGYAQDSFYFKAGAYGQCSVKDDAGFWSPGCAGTGDFATDMKNGDYNSVSFSALEVSGPTAKK</sequence>
<dbReference type="Proteomes" id="UP000348942">
    <property type="component" value="Chromosome 2"/>
</dbReference>
<feature type="domain" description="Alginate lyase 2" evidence="2">
    <location>
        <begin position="33"/>
        <end position="348"/>
    </location>
</feature>
<keyword evidence="1" id="KW-0732">Signal</keyword>
<dbReference type="InterPro" id="IPR013320">
    <property type="entry name" value="ConA-like_dom_sf"/>
</dbReference>
<keyword evidence="3" id="KW-0456">Lyase</keyword>
<evidence type="ECO:0000259" key="2">
    <source>
        <dbReference type="Pfam" id="PF08787"/>
    </source>
</evidence>
<name>A0A5Q0TI08_9VIBR</name>